<proteinExistence type="predicted"/>
<dbReference type="EMBL" id="CAJB01000190">
    <property type="protein sequence ID" value="CCH78283.1"/>
    <property type="molecule type" value="Genomic_DNA"/>
</dbReference>
<protein>
    <submittedName>
        <fullName evidence="1">Putative acetone carboxylase gamma subunit</fullName>
    </submittedName>
</protein>
<dbReference type="InterPro" id="IPR016750">
    <property type="entry name" value="Aceto_COase_bsu/gsu"/>
</dbReference>
<dbReference type="Pfam" id="PF08882">
    <property type="entry name" value="Acetone_carb_G"/>
    <property type="match status" value="1"/>
</dbReference>
<keyword evidence="2" id="KW-1185">Reference proteome</keyword>
<reference evidence="1 2" key="1">
    <citation type="journal article" date="2013" name="ISME J.">
        <title>A metabolic model for members of the genus Tetrasphaera involved in enhanced biological phosphorus removal.</title>
        <authorList>
            <person name="Kristiansen R."/>
            <person name="Nguyen H.T.T."/>
            <person name="Saunders A.M."/>
            <person name="Nielsen J.L."/>
            <person name="Wimmer R."/>
            <person name="Le V.Q."/>
            <person name="McIlroy S.J."/>
            <person name="Petrovski S."/>
            <person name="Seviour R.J."/>
            <person name="Calteau A."/>
            <person name="Nielsen K.L."/>
            <person name="Nielsen P.H."/>
        </authorList>
    </citation>
    <scope>NUCLEOTIDE SEQUENCE [LARGE SCALE GENOMIC DNA]</scope>
    <source>
        <strain evidence="1 2">T1-X7</strain>
    </source>
</reference>
<gene>
    <name evidence="1" type="ORF">BN12_270009</name>
</gene>
<dbReference type="Proteomes" id="UP000035721">
    <property type="component" value="Unassembled WGS sequence"/>
</dbReference>
<dbReference type="AlphaFoldDB" id="A0A077LWH5"/>
<dbReference type="OrthoDB" id="8688459at2"/>
<dbReference type="STRING" id="1194083.BN12_270009"/>
<organism evidence="1 2">
    <name type="scientific">Nostocoides japonicum T1-X7</name>
    <dbReference type="NCBI Taxonomy" id="1194083"/>
    <lineage>
        <taxon>Bacteria</taxon>
        <taxon>Bacillati</taxon>
        <taxon>Actinomycetota</taxon>
        <taxon>Actinomycetes</taxon>
        <taxon>Micrococcales</taxon>
        <taxon>Intrasporangiaceae</taxon>
        <taxon>Nostocoides</taxon>
    </lineage>
</organism>
<dbReference type="RefSeq" id="WP_048550690.1">
    <property type="nucleotide sequence ID" value="NZ_HF570958.1"/>
</dbReference>
<evidence type="ECO:0000313" key="2">
    <source>
        <dbReference type="Proteomes" id="UP000035721"/>
    </source>
</evidence>
<comment type="caution">
    <text evidence="1">The sequence shown here is derived from an EMBL/GenBank/DDBJ whole genome shotgun (WGS) entry which is preliminary data.</text>
</comment>
<name>A0A077LWH5_9MICO</name>
<evidence type="ECO:0000313" key="1">
    <source>
        <dbReference type="EMBL" id="CCH78283.1"/>
    </source>
</evidence>
<accession>A0A077LWH5</accession>
<sequence length="133" mass="15383">MRIPMTEYLDIDLDTEMWRCRRCDADIAPARDDYKTGTLVYDRDPTEIHRPLIDADRYEFTFAPDPSWCRILEFSCPGCGTMLETEYLPPGHPPTHDLEIDVDALRAQWSGWQGPVPLTLGRDVQVTDHLHTH</sequence>